<feature type="compositionally biased region" description="Polar residues" evidence="1">
    <location>
        <begin position="199"/>
        <end position="211"/>
    </location>
</feature>
<dbReference type="AlphaFoldDB" id="A0A4Y9YMH5"/>
<reference evidence="4 5" key="1">
    <citation type="submission" date="2019-01" db="EMBL/GenBank/DDBJ databases">
        <title>Genome sequencing of the rare red list fungi Fomitopsis rosea.</title>
        <authorList>
            <person name="Buettner E."/>
            <person name="Kellner H."/>
        </authorList>
    </citation>
    <scope>NUCLEOTIDE SEQUENCE [LARGE SCALE GENOMIC DNA]</scope>
    <source>
        <strain evidence="4 5">DSM 105464</strain>
    </source>
</reference>
<evidence type="ECO:0000256" key="1">
    <source>
        <dbReference type="SAM" id="MobiDB-lite"/>
    </source>
</evidence>
<dbReference type="EMBL" id="SEKV01000148">
    <property type="protein sequence ID" value="TFY62913.1"/>
    <property type="molecule type" value="Genomic_DNA"/>
</dbReference>
<evidence type="ECO:0000313" key="5">
    <source>
        <dbReference type="Proteomes" id="UP000298390"/>
    </source>
</evidence>
<dbReference type="Proteomes" id="UP000298390">
    <property type="component" value="Unassembled WGS sequence"/>
</dbReference>
<dbReference type="Pfam" id="PF04969">
    <property type="entry name" value="CS"/>
    <property type="match status" value="1"/>
</dbReference>
<dbReference type="InterPro" id="IPR007052">
    <property type="entry name" value="CS_dom"/>
</dbReference>
<name>A0A4Y9YMH5_9APHY</name>
<feature type="domain" description="CS" evidence="3">
    <location>
        <begin position="1"/>
        <end position="110"/>
    </location>
</feature>
<dbReference type="PROSITE" id="PS51048">
    <property type="entry name" value="SGS"/>
    <property type="match status" value="1"/>
</dbReference>
<dbReference type="InterPro" id="IPR007699">
    <property type="entry name" value="SGS_dom"/>
</dbReference>
<dbReference type="InterPro" id="IPR008978">
    <property type="entry name" value="HSP20-like_chaperone"/>
</dbReference>
<dbReference type="GO" id="GO:0051087">
    <property type="term" value="F:protein-folding chaperone binding"/>
    <property type="evidence" value="ECO:0007669"/>
    <property type="project" value="InterPro"/>
</dbReference>
<gene>
    <name evidence="4" type="ORF">EVJ58_g3552</name>
</gene>
<dbReference type="Gene3D" id="2.60.40.790">
    <property type="match status" value="1"/>
</dbReference>
<feature type="compositionally biased region" description="Basic and acidic residues" evidence="1">
    <location>
        <begin position="222"/>
        <end position="234"/>
    </location>
</feature>
<evidence type="ECO:0000259" key="2">
    <source>
        <dbReference type="PROSITE" id="PS51048"/>
    </source>
</evidence>
<dbReference type="PROSITE" id="PS51203">
    <property type="entry name" value="CS"/>
    <property type="match status" value="1"/>
</dbReference>
<comment type="caution">
    <text evidence="4">The sequence shown here is derived from an EMBL/GenBank/DDBJ whole genome shotgun (WGS) entry which is preliminary data.</text>
</comment>
<dbReference type="PANTHER" id="PTHR45862">
    <property type="entry name" value="PROTEIN SGT1 HOMOLOG"/>
    <property type="match status" value="1"/>
</dbReference>
<proteinExistence type="predicted"/>
<feature type="domain" description="SGS" evidence="2">
    <location>
        <begin position="137"/>
        <end position="234"/>
    </location>
</feature>
<evidence type="ECO:0000259" key="3">
    <source>
        <dbReference type="PROSITE" id="PS51203"/>
    </source>
</evidence>
<dbReference type="STRING" id="34475.A0A4Y9YMH5"/>
<evidence type="ECO:0000313" key="4">
    <source>
        <dbReference type="EMBL" id="TFY62913.1"/>
    </source>
</evidence>
<dbReference type="Pfam" id="PF05002">
    <property type="entry name" value="SGS"/>
    <property type="match status" value="1"/>
</dbReference>
<dbReference type="InterPro" id="IPR044563">
    <property type="entry name" value="Sgt1-like"/>
</dbReference>
<protein>
    <submittedName>
        <fullName evidence="4">Uncharacterized protein</fullName>
    </submittedName>
</protein>
<feature type="region of interest" description="Disordered" evidence="1">
    <location>
        <begin position="199"/>
        <end position="234"/>
    </location>
</feature>
<sequence length="234" mass="25605">MASIRHEFYETDERLTISVFDKGADPAQVAVSFEPRSVSLRRAPEPMSRAFRPLTPAVAPQLSYENGDKRLQLAPLKGQIDPSKSDYTVGKVKIEIRLAKIVRRSTASLRDSSCSAMLCDTALAAAPATFTPSATAPVEAARKNRKNWDSITQTILSTEKDVTSSDDPNAGGDATVNDFFQKLYADADEDTRRAMLKSYQESGGTTLSTNWDEVGKGNVEVKPPEGSEWKKWGA</sequence>
<dbReference type="SUPFAM" id="SSF49764">
    <property type="entry name" value="HSP20-like chaperones"/>
    <property type="match status" value="1"/>
</dbReference>
<dbReference type="CDD" id="cd06466">
    <property type="entry name" value="p23_CS_SGT1_like"/>
    <property type="match status" value="1"/>
</dbReference>
<organism evidence="4 5">
    <name type="scientific">Rhodofomes roseus</name>
    <dbReference type="NCBI Taxonomy" id="34475"/>
    <lineage>
        <taxon>Eukaryota</taxon>
        <taxon>Fungi</taxon>
        <taxon>Dikarya</taxon>
        <taxon>Basidiomycota</taxon>
        <taxon>Agaricomycotina</taxon>
        <taxon>Agaricomycetes</taxon>
        <taxon>Polyporales</taxon>
        <taxon>Rhodofomes</taxon>
    </lineage>
</organism>
<accession>A0A4Y9YMH5</accession>